<dbReference type="EC" id="3.2.1.-" evidence="11"/>
<gene>
    <name evidence="12" type="ORF">PG993_000026</name>
</gene>
<proteinExistence type="inferred from homology"/>
<comment type="pathway">
    <text evidence="2">Protein modification; protein glycosylation.</text>
</comment>
<evidence type="ECO:0000256" key="8">
    <source>
        <dbReference type="ARBA" id="ARBA00023295"/>
    </source>
</evidence>
<comment type="catalytic activity">
    <reaction evidence="9">
        <text>N(4)-(alpha-D-Man-(1-&gt;2)-alpha-D-Man-(1-&gt;2)-alpha-D-Man-(1-&gt;3)-[alpha-D-Man-(1-&gt;3)-[alpha-D-Man-(1-&gt;2)-alpha-D-Man-(1-&gt;6)]-alpha-D-Man-(1-&gt;6)]-beta-D-Man-(1-&gt;4)-beta-D-GlcNAc-(1-&gt;4)-beta-D-GlcNAc)-L-asparaginyl-[protein] (N-glucan mannose isomer 8A1,2,3B1,3) + 3 H2O = N(4)-(alpha-D-Man-(1-&gt;3)-[alpha-D-Man-(1-&gt;3)-[alpha-D-Man-(1-&gt;6)]-alpha-D-Man-(1-&gt;6)]-beta-D-Man-(1-&gt;4)-beta-D-GlcNAc-(1-&gt;4)-beta-D-GlcNAc)-L-asparaginyl-[protein] (N-glucan mannose isomer 5A1,2) + 3 beta-D-mannose</text>
        <dbReference type="Rhea" id="RHEA:56028"/>
        <dbReference type="Rhea" id="RHEA-COMP:14358"/>
        <dbReference type="Rhea" id="RHEA-COMP:14367"/>
        <dbReference type="ChEBI" id="CHEBI:15377"/>
        <dbReference type="ChEBI" id="CHEBI:28563"/>
        <dbReference type="ChEBI" id="CHEBI:59087"/>
        <dbReference type="ChEBI" id="CHEBI:60628"/>
        <dbReference type="EC" id="3.2.1.113"/>
    </reaction>
</comment>
<dbReference type="PRINTS" id="PR00747">
    <property type="entry name" value="GLYHDRLASE47"/>
</dbReference>
<evidence type="ECO:0000256" key="11">
    <source>
        <dbReference type="RuleBase" id="RU361193"/>
    </source>
</evidence>
<evidence type="ECO:0000256" key="3">
    <source>
        <dbReference type="ARBA" id="ARBA00007658"/>
    </source>
</evidence>
<dbReference type="EMBL" id="JAQQWK010000001">
    <property type="protein sequence ID" value="KAK8054799.1"/>
    <property type="molecule type" value="Genomic_DNA"/>
</dbReference>
<keyword evidence="7" id="KW-0325">Glycoprotein</keyword>
<dbReference type="PANTHER" id="PTHR11742">
    <property type="entry name" value="MANNOSYL-OLIGOSACCHARIDE ALPHA-1,2-MANNOSIDASE-RELATED"/>
    <property type="match status" value="1"/>
</dbReference>
<comment type="caution">
    <text evidence="12">The sequence shown here is derived from an EMBL/GenBank/DDBJ whole genome shotgun (WGS) entry which is preliminary data.</text>
</comment>
<evidence type="ECO:0000256" key="1">
    <source>
        <dbReference type="ARBA" id="ARBA00001913"/>
    </source>
</evidence>
<dbReference type="GO" id="GO:0016787">
    <property type="term" value="F:hydrolase activity"/>
    <property type="evidence" value="ECO:0007669"/>
    <property type="project" value="UniProtKB-KW"/>
</dbReference>
<dbReference type="InterPro" id="IPR001382">
    <property type="entry name" value="Glyco_hydro_47"/>
</dbReference>
<comment type="cofactor">
    <cofactor evidence="1">
        <name>Ca(2+)</name>
        <dbReference type="ChEBI" id="CHEBI:29108"/>
    </cofactor>
</comment>
<dbReference type="Proteomes" id="UP001444661">
    <property type="component" value="Unassembled WGS sequence"/>
</dbReference>
<dbReference type="Pfam" id="PF01532">
    <property type="entry name" value="Glyco_hydro_47"/>
    <property type="match status" value="1"/>
</dbReference>
<keyword evidence="5 11" id="KW-0378">Hydrolase</keyword>
<dbReference type="InterPro" id="IPR050749">
    <property type="entry name" value="Glycosyl_Hydrolase_47"/>
</dbReference>
<dbReference type="SUPFAM" id="SSF48225">
    <property type="entry name" value="Seven-hairpin glycosidases"/>
    <property type="match status" value="1"/>
</dbReference>
<accession>A0ABR1UA44</accession>
<keyword evidence="6" id="KW-1015">Disulfide bond</keyword>
<evidence type="ECO:0000256" key="2">
    <source>
        <dbReference type="ARBA" id="ARBA00004922"/>
    </source>
</evidence>
<sequence length="598" mass="66365">MDPRGLVDWHSASTPPTCWIRAKDRSRSVCRFPRALSQQIAMIGVNLTLRLASYAAVLGYLVPSAISAPADEPSTAALAYPKQRGSDYDYTGFETNQAVRADAVVEMFRFAWNAYYTQAFPHDSLRPLYGNYSDDRNGWGATAVDGLDTAIIMEQTDIVNTILDYIPTIDFTKTNTPEPSVVSLFETNIRYLGGLLSSYDLLKGPFSHLKVNTTMVETLLSQAKTLADTLKFAFNTTSGIPVGSLFIENRTFSDASKMADGTQTAGLAEMGTLVLEWQHLSDLTGDPQYGELAQKTESYWLKPSSEVWPGLTGGNFSVETGKILDQYGGWTSGNDSAYEYLVKMYVYDPEKYAKYGERFTLAADSTIAHLLSHPSSRPDLTMATAFTGTQQANYSESLACFIGSAFILGSTALDRPDWLPYGLNFSEWCANGYRQTAAGIGPALYTWDVEQLKTDPEYANQTAYYERAGYYLLDYYTAAGQAPEAVESWYYAHQWTGDAYWRDVAWAYTLAQNRTMRVPGGFGSIVNVLKEDGGGIRGSIMQSFMLAETLKYQYLIQAENKGEWDVGFEKAPGSGEHKNYFVYNTEAHPFKVQAKTPV</sequence>
<evidence type="ECO:0000256" key="4">
    <source>
        <dbReference type="ARBA" id="ARBA00022729"/>
    </source>
</evidence>
<evidence type="ECO:0000313" key="13">
    <source>
        <dbReference type="Proteomes" id="UP001444661"/>
    </source>
</evidence>
<evidence type="ECO:0000256" key="9">
    <source>
        <dbReference type="ARBA" id="ARBA00047669"/>
    </source>
</evidence>
<dbReference type="InterPro" id="IPR036026">
    <property type="entry name" value="Seven-hairpin_glycosidases"/>
</dbReference>
<dbReference type="InterPro" id="IPR012341">
    <property type="entry name" value="6hp_glycosidase-like_sf"/>
</dbReference>
<keyword evidence="8 11" id="KW-0326">Glycosidase</keyword>
<dbReference type="Gene3D" id="1.50.10.10">
    <property type="match status" value="1"/>
</dbReference>
<name>A0ABR1UA44_9PEZI</name>
<keyword evidence="4" id="KW-0732">Signal</keyword>
<comment type="similarity">
    <text evidence="3 11">Belongs to the glycosyl hydrolase 47 family.</text>
</comment>
<reference evidence="12 13" key="1">
    <citation type="submission" date="2023-01" db="EMBL/GenBank/DDBJ databases">
        <title>Analysis of 21 Apiospora genomes using comparative genomics revels a genus with tremendous synthesis potential of carbohydrate active enzymes and secondary metabolites.</title>
        <authorList>
            <person name="Sorensen T."/>
        </authorList>
    </citation>
    <scope>NUCLEOTIDE SEQUENCE [LARGE SCALE GENOMIC DNA]</scope>
    <source>
        <strain evidence="12 13">CBS 33761</strain>
    </source>
</reference>
<evidence type="ECO:0000313" key="12">
    <source>
        <dbReference type="EMBL" id="KAK8054799.1"/>
    </source>
</evidence>
<organism evidence="12 13">
    <name type="scientific">Apiospora rasikravindrae</name>
    <dbReference type="NCBI Taxonomy" id="990691"/>
    <lineage>
        <taxon>Eukaryota</taxon>
        <taxon>Fungi</taxon>
        <taxon>Dikarya</taxon>
        <taxon>Ascomycota</taxon>
        <taxon>Pezizomycotina</taxon>
        <taxon>Sordariomycetes</taxon>
        <taxon>Xylariomycetidae</taxon>
        <taxon>Amphisphaeriales</taxon>
        <taxon>Apiosporaceae</taxon>
        <taxon>Apiospora</taxon>
    </lineage>
</organism>
<keyword evidence="13" id="KW-1185">Reference proteome</keyword>
<evidence type="ECO:0000256" key="10">
    <source>
        <dbReference type="ARBA" id="ARBA00048605"/>
    </source>
</evidence>
<dbReference type="PANTHER" id="PTHR11742:SF101">
    <property type="entry name" value="MANNOSYL-OLIGOSACCHARIDE ALPHA-1,2-MANNOSIDASE 1B"/>
    <property type="match status" value="1"/>
</dbReference>
<evidence type="ECO:0000256" key="5">
    <source>
        <dbReference type="ARBA" id="ARBA00022801"/>
    </source>
</evidence>
<protein>
    <recommendedName>
        <fullName evidence="11">alpha-1,2-Mannosidase</fullName>
        <ecNumber evidence="11">3.2.1.-</ecNumber>
    </recommendedName>
</protein>
<evidence type="ECO:0000256" key="6">
    <source>
        <dbReference type="ARBA" id="ARBA00023157"/>
    </source>
</evidence>
<evidence type="ECO:0000256" key="7">
    <source>
        <dbReference type="ARBA" id="ARBA00023180"/>
    </source>
</evidence>
<comment type="catalytic activity">
    <reaction evidence="10">
        <text>N(4)-(alpha-D-Man-(1-&gt;2)-alpha-D-Man-(1-&gt;2)-alpha-D-Man-(1-&gt;3)-[alpha-D-Man-(1-&gt;2)-alpha-D-Man-(1-&gt;3)-[alpha-D-Man-(1-&gt;2)-alpha-D-Man-(1-&gt;6)]-alpha-D-Man-(1-&gt;6)]-beta-D-Man-(1-&gt;4)-beta-D-GlcNAc-(1-&gt;4)-beta-D-GlcNAc)-L-asparaginyl-[protein] (N-glucan mannose isomer 9A1,2,3B1,2,3) + 4 H2O = N(4)-(alpha-D-Man-(1-&gt;3)-[alpha-D-Man-(1-&gt;3)-[alpha-D-Man-(1-&gt;6)]-alpha-D-Man-(1-&gt;6)]-beta-D-Man-(1-&gt;4)-beta-D-GlcNAc-(1-&gt;4)-beta-D-GlcNAc)-L-asparaginyl-[protein] (N-glucan mannose isomer 5A1,2) + 4 beta-D-mannose</text>
        <dbReference type="Rhea" id="RHEA:56008"/>
        <dbReference type="Rhea" id="RHEA-COMP:14356"/>
        <dbReference type="Rhea" id="RHEA-COMP:14367"/>
        <dbReference type="ChEBI" id="CHEBI:15377"/>
        <dbReference type="ChEBI" id="CHEBI:28563"/>
        <dbReference type="ChEBI" id="CHEBI:59087"/>
        <dbReference type="ChEBI" id="CHEBI:139493"/>
        <dbReference type="EC" id="3.2.1.113"/>
    </reaction>
</comment>